<evidence type="ECO:0000256" key="2">
    <source>
        <dbReference type="SAM" id="SignalP"/>
    </source>
</evidence>
<evidence type="ECO:0000256" key="1">
    <source>
        <dbReference type="SAM" id="MobiDB-lite"/>
    </source>
</evidence>
<gene>
    <name evidence="3" type="ORF">WKV53_01695</name>
</gene>
<feature type="region of interest" description="Disordered" evidence="1">
    <location>
        <begin position="25"/>
        <end position="62"/>
    </location>
</feature>
<feature type="signal peptide" evidence="2">
    <location>
        <begin position="1"/>
        <end position="27"/>
    </location>
</feature>
<organism evidence="3 4">
    <name type="scientific">Luteolibacter soli</name>
    <dbReference type="NCBI Taxonomy" id="3135280"/>
    <lineage>
        <taxon>Bacteria</taxon>
        <taxon>Pseudomonadati</taxon>
        <taxon>Verrucomicrobiota</taxon>
        <taxon>Verrucomicrobiia</taxon>
        <taxon>Verrucomicrobiales</taxon>
        <taxon>Verrucomicrobiaceae</taxon>
        <taxon>Luteolibacter</taxon>
    </lineage>
</organism>
<sequence length="167" mass="18078">MKSFLIISGLALWTIFVAITSSKSSDASPTVVTGQEPAKRQQTSAKLAERDSSGRAQTKPATDAERLVTARAIIESAALRYEPSAVKDIRPWLLDTDPEIRQAARDGLVMLGESDAIPFLRDAASRLKDPAEIASFHEAADLLSLPAWSDSEEARRATAEIVSEADR</sequence>
<keyword evidence="2" id="KW-0732">Signal</keyword>
<dbReference type="RefSeq" id="WP_341402608.1">
    <property type="nucleotide sequence ID" value="NZ_JBBUKT010000001.1"/>
</dbReference>
<feature type="chain" id="PRO_5047496450" evidence="2">
    <location>
        <begin position="28"/>
        <end position="167"/>
    </location>
</feature>
<proteinExistence type="predicted"/>
<keyword evidence="4" id="KW-1185">Reference proteome</keyword>
<reference evidence="3 4" key="1">
    <citation type="submission" date="2024-04" db="EMBL/GenBank/DDBJ databases">
        <title>Luteolibacter sp. isolated from soil.</title>
        <authorList>
            <person name="An J."/>
        </authorList>
    </citation>
    <scope>NUCLEOTIDE SEQUENCE [LARGE SCALE GENOMIC DNA]</scope>
    <source>
        <strain evidence="3 4">Y139</strain>
    </source>
</reference>
<comment type="caution">
    <text evidence="3">The sequence shown here is derived from an EMBL/GenBank/DDBJ whole genome shotgun (WGS) entry which is preliminary data.</text>
</comment>
<protein>
    <submittedName>
        <fullName evidence="3">HEAT repeat domain-containing protein</fullName>
    </submittedName>
</protein>
<dbReference type="Proteomes" id="UP001371305">
    <property type="component" value="Unassembled WGS sequence"/>
</dbReference>
<evidence type="ECO:0000313" key="4">
    <source>
        <dbReference type="Proteomes" id="UP001371305"/>
    </source>
</evidence>
<name>A0ABU9AQ08_9BACT</name>
<dbReference type="Pfam" id="PF13646">
    <property type="entry name" value="HEAT_2"/>
    <property type="match status" value="1"/>
</dbReference>
<dbReference type="EMBL" id="JBBUKT010000001">
    <property type="protein sequence ID" value="MEK7949187.1"/>
    <property type="molecule type" value="Genomic_DNA"/>
</dbReference>
<evidence type="ECO:0000313" key="3">
    <source>
        <dbReference type="EMBL" id="MEK7949187.1"/>
    </source>
</evidence>
<accession>A0ABU9AQ08</accession>